<protein>
    <recommendedName>
        <fullName evidence="9">Protein kinase domain-containing protein</fullName>
    </recommendedName>
</protein>
<dbReference type="InterPro" id="IPR011009">
    <property type="entry name" value="Kinase-like_dom_sf"/>
</dbReference>
<dbReference type="OrthoDB" id="68483at2759"/>
<feature type="binding site" evidence="7">
    <location>
        <begin position="136"/>
        <end position="138"/>
    </location>
    <ligand>
        <name>ATP</name>
        <dbReference type="ChEBI" id="CHEBI:30616"/>
    </ligand>
</feature>
<dbReference type="Proteomes" id="UP000053237">
    <property type="component" value="Unassembled WGS sequence"/>
</dbReference>
<evidence type="ECO:0000256" key="1">
    <source>
        <dbReference type="ARBA" id="ARBA00022527"/>
    </source>
</evidence>
<feature type="domain" description="Protein kinase" evidence="9">
    <location>
        <begin position="61"/>
        <end position="367"/>
    </location>
</feature>
<feature type="active site" description="Proton acceptor" evidence="6">
    <location>
        <position position="219"/>
    </location>
</feature>
<keyword evidence="2" id="KW-0808">Transferase</keyword>
<evidence type="ECO:0000313" key="11">
    <source>
        <dbReference type="Proteomes" id="UP000053237"/>
    </source>
</evidence>
<dbReference type="Pfam" id="PF00069">
    <property type="entry name" value="Pkinase"/>
    <property type="match status" value="1"/>
</dbReference>
<keyword evidence="1" id="KW-0723">Serine/threonine-protein kinase</keyword>
<keyword evidence="5 7" id="KW-0067">ATP-binding</keyword>
<keyword evidence="4" id="KW-0418">Kinase</keyword>
<dbReference type="AlphaFoldDB" id="A0A024GQM1"/>
<evidence type="ECO:0000256" key="4">
    <source>
        <dbReference type="ARBA" id="ARBA00022777"/>
    </source>
</evidence>
<accession>A0A024GQM1</accession>
<feature type="region of interest" description="Disordered" evidence="8">
    <location>
        <begin position="422"/>
        <end position="453"/>
    </location>
</feature>
<evidence type="ECO:0000259" key="9">
    <source>
        <dbReference type="PROSITE" id="PS50011"/>
    </source>
</evidence>
<evidence type="ECO:0000256" key="2">
    <source>
        <dbReference type="ARBA" id="ARBA00022679"/>
    </source>
</evidence>
<dbReference type="GO" id="GO:0004674">
    <property type="term" value="F:protein serine/threonine kinase activity"/>
    <property type="evidence" value="ECO:0007669"/>
    <property type="project" value="UniProtKB-KW"/>
</dbReference>
<dbReference type="Gene3D" id="3.30.200.20">
    <property type="entry name" value="Phosphorylase Kinase, domain 1"/>
    <property type="match status" value="1"/>
</dbReference>
<evidence type="ECO:0000256" key="5">
    <source>
        <dbReference type="ARBA" id="ARBA00022840"/>
    </source>
</evidence>
<dbReference type="InterPro" id="IPR030616">
    <property type="entry name" value="Aur-like"/>
</dbReference>
<feature type="binding site" evidence="7">
    <location>
        <position position="86"/>
    </location>
    <ligand>
        <name>ATP</name>
        <dbReference type="ChEBI" id="CHEBI:30616"/>
    </ligand>
</feature>
<sequence>MWLWGPCAGMSCTQTYPSDMSTMLETYTSFQPLNRSKVDGCTPSSPNDMTRTSATHRLETDTMSALHKPGIYSAHVRATQELVAIKILPSKLLRTRSFRRKLRRELGILSICRHHPNIMRLYGVYKLGAHTAIVFELAAGGNVLHQGHHCLRRRARSLESLRVETTPQNELASRHSISTEFASGLSILCRYTERHVSGIIGSIASALMYLHDRKLFHGDVRPHHILYSTAEFDARVFLANFGRSSTWASLLRSSIASFGWNNRFDLRFLPPFLIQQLEGSGKRHPVRPEKAIQVDVWALGVTMYVLLYADFPYNGATERELCHRILHDRLVFPPDSSRAARDLLQRMLAKTPEVGITMAQVTQHPWIQSHVSSNRVWALDKPFSFAERYYSELNCRRTRVHDIIDLMDILLPVCERASAEEYRPSTVSTDGHPVVPKAPLSADARPSGTFHLN</sequence>
<gene>
    <name evidence="10" type="ORF">BN9_102610</name>
</gene>
<evidence type="ECO:0000256" key="6">
    <source>
        <dbReference type="PIRSR" id="PIRSR630616-1"/>
    </source>
</evidence>
<dbReference type="GO" id="GO:0005524">
    <property type="term" value="F:ATP binding"/>
    <property type="evidence" value="ECO:0007669"/>
    <property type="project" value="UniProtKB-KW"/>
</dbReference>
<proteinExistence type="predicted"/>
<evidence type="ECO:0000256" key="8">
    <source>
        <dbReference type="SAM" id="MobiDB-lite"/>
    </source>
</evidence>
<evidence type="ECO:0000256" key="7">
    <source>
        <dbReference type="PIRSR" id="PIRSR630616-2"/>
    </source>
</evidence>
<dbReference type="InParanoid" id="A0A024GQM1"/>
<dbReference type="EMBL" id="CAIX01000267">
    <property type="protein sequence ID" value="CCI49007.1"/>
    <property type="molecule type" value="Genomic_DNA"/>
</dbReference>
<comment type="caution">
    <text evidence="10">The sequence shown here is derived from an EMBL/GenBank/DDBJ whole genome shotgun (WGS) entry which is preliminary data.</text>
</comment>
<dbReference type="Gene3D" id="1.10.510.10">
    <property type="entry name" value="Transferase(Phosphotransferase) domain 1"/>
    <property type="match status" value="1"/>
</dbReference>
<dbReference type="PROSITE" id="PS50011">
    <property type="entry name" value="PROTEIN_KINASE_DOM"/>
    <property type="match status" value="1"/>
</dbReference>
<evidence type="ECO:0000256" key="3">
    <source>
        <dbReference type="ARBA" id="ARBA00022741"/>
    </source>
</evidence>
<dbReference type="SUPFAM" id="SSF56112">
    <property type="entry name" value="Protein kinase-like (PK-like)"/>
    <property type="match status" value="1"/>
</dbReference>
<dbReference type="InterPro" id="IPR000719">
    <property type="entry name" value="Prot_kinase_dom"/>
</dbReference>
<keyword evidence="3 7" id="KW-0547">Nucleotide-binding</keyword>
<reference evidence="10 11" key="1">
    <citation type="submission" date="2012-05" db="EMBL/GenBank/DDBJ databases">
        <title>Recombination and specialization in a pathogen metapopulation.</title>
        <authorList>
            <person name="Gardiner A."/>
            <person name="Kemen E."/>
            <person name="Schultz-Larsen T."/>
            <person name="MacLean D."/>
            <person name="Van Oosterhout C."/>
            <person name="Jones J.D.G."/>
        </authorList>
    </citation>
    <scope>NUCLEOTIDE SEQUENCE [LARGE SCALE GENOMIC DNA]</scope>
    <source>
        <strain evidence="10 11">Ac Nc2</strain>
    </source>
</reference>
<evidence type="ECO:0000313" key="10">
    <source>
        <dbReference type="EMBL" id="CCI49007.1"/>
    </source>
</evidence>
<dbReference type="PANTHER" id="PTHR24350">
    <property type="entry name" value="SERINE/THREONINE-PROTEIN KINASE IAL-RELATED"/>
    <property type="match status" value="1"/>
</dbReference>
<dbReference type="STRING" id="65357.A0A024GQM1"/>
<keyword evidence="11" id="KW-1185">Reference proteome</keyword>
<organism evidence="10 11">
    <name type="scientific">Albugo candida</name>
    <dbReference type="NCBI Taxonomy" id="65357"/>
    <lineage>
        <taxon>Eukaryota</taxon>
        <taxon>Sar</taxon>
        <taxon>Stramenopiles</taxon>
        <taxon>Oomycota</taxon>
        <taxon>Peronosporomycetes</taxon>
        <taxon>Albuginales</taxon>
        <taxon>Albuginaceae</taxon>
        <taxon>Albugo</taxon>
    </lineage>
</organism>
<name>A0A024GQM1_9STRA</name>